<gene>
    <name evidence="2" type="ORF">I0K15_11450</name>
</gene>
<dbReference type="RefSeq" id="WP_196101655.1">
    <property type="nucleotide sequence ID" value="NZ_CP064942.1"/>
</dbReference>
<keyword evidence="1" id="KW-0472">Membrane</keyword>
<name>A0A7S9LNM9_9RHOB</name>
<accession>A0A7S9LNM9</accession>
<evidence type="ECO:0000313" key="2">
    <source>
        <dbReference type="EMBL" id="QPH52441.1"/>
    </source>
</evidence>
<dbReference type="Proteomes" id="UP000594800">
    <property type="component" value="Chromosome"/>
</dbReference>
<keyword evidence="3" id="KW-1185">Reference proteome</keyword>
<dbReference type="AlphaFoldDB" id="A0A7S9LNM9"/>
<evidence type="ECO:0000256" key="1">
    <source>
        <dbReference type="SAM" id="Phobius"/>
    </source>
</evidence>
<organism evidence="2 3">
    <name type="scientific">Pontivivens ytuae</name>
    <dbReference type="NCBI Taxonomy" id="2789856"/>
    <lineage>
        <taxon>Bacteria</taxon>
        <taxon>Pseudomonadati</taxon>
        <taxon>Pseudomonadota</taxon>
        <taxon>Alphaproteobacteria</taxon>
        <taxon>Rhodobacterales</taxon>
        <taxon>Paracoccaceae</taxon>
        <taxon>Pontivivens</taxon>
    </lineage>
</organism>
<dbReference type="KEGG" id="poz:I0K15_11450"/>
<sequence length="49" mass="5374">MILKIIFLFLVFMAVMGMFGKLRAGGRKRRCRKCGGHVIGGSCPCGVTR</sequence>
<protein>
    <submittedName>
        <fullName evidence="2">Uncharacterized protein</fullName>
    </submittedName>
</protein>
<dbReference type="EMBL" id="CP064942">
    <property type="protein sequence ID" value="QPH52441.1"/>
    <property type="molecule type" value="Genomic_DNA"/>
</dbReference>
<feature type="transmembrane region" description="Helical" evidence="1">
    <location>
        <begin position="6"/>
        <end position="24"/>
    </location>
</feature>
<keyword evidence="1" id="KW-0812">Transmembrane</keyword>
<evidence type="ECO:0000313" key="3">
    <source>
        <dbReference type="Proteomes" id="UP000594800"/>
    </source>
</evidence>
<keyword evidence="1" id="KW-1133">Transmembrane helix</keyword>
<proteinExistence type="predicted"/>
<reference evidence="2 3" key="1">
    <citation type="submission" date="2020-11" db="EMBL/GenBank/DDBJ databases">
        <title>Description of Pontivivens ytuae sp. nov. isolated from deep sea sediment of Mariana Trench.</title>
        <authorList>
            <person name="Wang Z."/>
            <person name="Sun Q.-L."/>
            <person name="Xu X.-D."/>
            <person name="Tang Y.-Z."/>
            <person name="Zhang J."/>
        </authorList>
    </citation>
    <scope>NUCLEOTIDE SEQUENCE [LARGE SCALE GENOMIC DNA]</scope>
    <source>
        <strain evidence="2 3">MT2928</strain>
    </source>
</reference>